<evidence type="ECO:0000313" key="3">
    <source>
        <dbReference type="EMBL" id="CAH0378708.1"/>
    </source>
</evidence>
<dbReference type="Gene3D" id="3.40.50.150">
    <property type="entry name" value="Vaccinia Virus protein VP39"/>
    <property type="match status" value="1"/>
</dbReference>
<dbReference type="AlphaFoldDB" id="A0A8J2SRL9"/>
<evidence type="ECO:0008006" key="5">
    <source>
        <dbReference type="Google" id="ProtNLM"/>
    </source>
</evidence>
<dbReference type="Proteomes" id="UP000789595">
    <property type="component" value="Unassembled WGS sequence"/>
</dbReference>
<proteinExistence type="predicted"/>
<evidence type="ECO:0000256" key="2">
    <source>
        <dbReference type="SAM" id="Phobius"/>
    </source>
</evidence>
<sequence>MAARCRGYLAGLQSWVSPRTRQTLLGGEPFGSFEHSYDALGGVDNADLLAFEADLKSTRGWEFKYGSRNWSVVEAGGVRALLNNEAPAAVQSSIRVDGGPPPLSGPLGSAVGGLGLAAPLYKSAGFGGWGKKPAVLLLGGGGCALPPVLRDALGATVTAVEPDDEVRSIAREYFGAPAELTGDDAAEGAPAVPTPGSWGHLVGGCGATAVTEARDGSFDIVVVDAADGGNAPPDALASPAFFADVGRVLAPRTAVLAVNLVARDAETLTRVRDAAAGVGGELFECELPAPLVAEGSPDFARLLFAVRGYDTSPLWGHPLLAHVDESELDSDTPCGPGPNAAPAEGGGGGSKKKKKSSNDSLALGLGLGLGLGGLLLIGLVAMLCMSKKKSPTSTRDADVENEMVKTGAAMS</sequence>
<feature type="region of interest" description="Disordered" evidence="1">
    <location>
        <begin position="390"/>
        <end position="411"/>
    </location>
</feature>
<evidence type="ECO:0000256" key="1">
    <source>
        <dbReference type="SAM" id="MobiDB-lite"/>
    </source>
</evidence>
<accession>A0A8J2SRL9</accession>
<dbReference type="SUPFAM" id="SSF53335">
    <property type="entry name" value="S-adenosyl-L-methionine-dependent methyltransferases"/>
    <property type="match status" value="1"/>
</dbReference>
<evidence type="ECO:0000313" key="4">
    <source>
        <dbReference type="Proteomes" id="UP000789595"/>
    </source>
</evidence>
<organism evidence="3 4">
    <name type="scientific">Pelagomonas calceolata</name>
    <dbReference type="NCBI Taxonomy" id="35677"/>
    <lineage>
        <taxon>Eukaryota</taxon>
        <taxon>Sar</taxon>
        <taxon>Stramenopiles</taxon>
        <taxon>Ochrophyta</taxon>
        <taxon>Pelagophyceae</taxon>
        <taxon>Pelagomonadales</taxon>
        <taxon>Pelagomonadaceae</taxon>
        <taxon>Pelagomonas</taxon>
    </lineage>
</organism>
<dbReference type="InterPro" id="IPR029063">
    <property type="entry name" value="SAM-dependent_MTases_sf"/>
</dbReference>
<feature type="region of interest" description="Disordered" evidence="1">
    <location>
        <begin position="326"/>
        <end position="355"/>
    </location>
</feature>
<keyword evidence="4" id="KW-1185">Reference proteome</keyword>
<gene>
    <name evidence="3" type="ORF">PECAL_6P03030</name>
</gene>
<name>A0A8J2SRL9_9STRA</name>
<feature type="transmembrane region" description="Helical" evidence="2">
    <location>
        <begin position="361"/>
        <end position="385"/>
    </location>
</feature>
<protein>
    <recommendedName>
        <fullName evidence="5">PABS domain-containing protein</fullName>
    </recommendedName>
</protein>
<dbReference type="EMBL" id="CAKKNE010000006">
    <property type="protein sequence ID" value="CAH0378708.1"/>
    <property type="molecule type" value="Genomic_DNA"/>
</dbReference>
<dbReference type="OrthoDB" id="199813at2759"/>
<keyword evidence="2" id="KW-1133">Transmembrane helix</keyword>
<comment type="caution">
    <text evidence="3">The sequence shown here is derived from an EMBL/GenBank/DDBJ whole genome shotgun (WGS) entry which is preliminary data.</text>
</comment>
<reference evidence="3" key="1">
    <citation type="submission" date="2021-11" db="EMBL/GenBank/DDBJ databases">
        <authorList>
            <consortium name="Genoscope - CEA"/>
            <person name="William W."/>
        </authorList>
    </citation>
    <scope>NUCLEOTIDE SEQUENCE</scope>
</reference>
<keyword evidence="2" id="KW-0812">Transmembrane</keyword>
<keyword evidence="2" id="KW-0472">Membrane</keyword>